<feature type="compositionally biased region" description="Polar residues" evidence="1">
    <location>
        <begin position="65"/>
        <end position="77"/>
    </location>
</feature>
<feature type="compositionally biased region" description="Low complexity" evidence="1">
    <location>
        <begin position="78"/>
        <end position="89"/>
    </location>
</feature>
<feature type="region of interest" description="Disordered" evidence="1">
    <location>
        <begin position="297"/>
        <end position="342"/>
    </location>
</feature>
<protein>
    <recommendedName>
        <fullName evidence="2">HNH nuclease domain-containing protein</fullName>
    </recommendedName>
</protein>
<dbReference type="HOGENOM" id="CLU_039755_3_0_1"/>
<dbReference type="AlphaFoldDB" id="F0UIH4"/>
<dbReference type="Proteomes" id="UP000008142">
    <property type="component" value="Unassembled WGS sequence"/>
</dbReference>
<dbReference type="EMBL" id="DS990639">
    <property type="protein sequence ID" value="EGC45579.1"/>
    <property type="molecule type" value="Genomic_DNA"/>
</dbReference>
<feature type="domain" description="HNH nuclease" evidence="2">
    <location>
        <begin position="114"/>
        <end position="196"/>
    </location>
</feature>
<accession>F0UIH4</accession>
<dbReference type="VEuPathDB" id="FungiDB:I7I53_04391"/>
<sequence length="342" mass="38048">MDMLFDDTKAEKAERTTLLNDLDALVEGQPYSRALWACLRLADLDRLRLIVTRVRHSGPREATNAGCQPSQFSQSEVPDSPGSPGTSSGRPHKRQRTSGMVVQDKCRQRDNNKCVITQSGNPIEVAHIVPFAMRDLQSLEARAERFNPWNVLKHFWAEEKVNQWLNAIGPTTETLTNLFCLAPHPHAYQGKAYFALKYIESNEDYTSLTVMFMWIPHFDHPNSLRACTGPAAAPVMQFREDSVGGVVGLWHVPTQLPISTGDHIVLETSDPVNLPLPDSNLLELHWLLQRVAAMAGDAEPQDKTYETDDEDDGDSDVSSLSIPPKSTVPMSNSTGYLFPSVP</sequence>
<evidence type="ECO:0000313" key="3">
    <source>
        <dbReference type="EMBL" id="EGC45579.1"/>
    </source>
</evidence>
<gene>
    <name evidence="3" type="ORF">HCEG_04794</name>
</gene>
<dbReference type="InterPro" id="IPR003615">
    <property type="entry name" value="HNH_nuc"/>
</dbReference>
<name>F0UIH4_AJEC8</name>
<proteinExistence type="predicted"/>
<dbReference type="OrthoDB" id="5416097at2759"/>
<evidence type="ECO:0000259" key="2">
    <source>
        <dbReference type="Pfam" id="PF13391"/>
    </source>
</evidence>
<evidence type="ECO:0000256" key="1">
    <source>
        <dbReference type="SAM" id="MobiDB-lite"/>
    </source>
</evidence>
<organism evidence="4">
    <name type="scientific">Ajellomyces capsulatus (strain H88)</name>
    <name type="common">Darling's disease fungus</name>
    <name type="synonym">Histoplasma capsulatum</name>
    <dbReference type="NCBI Taxonomy" id="544711"/>
    <lineage>
        <taxon>Eukaryota</taxon>
        <taxon>Fungi</taxon>
        <taxon>Dikarya</taxon>
        <taxon>Ascomycota</taxon>
        <taxon>Pezizomycotina</taxon>
        <taxon>Eurotiomycetes</taxon>
        <taxon>Eurotiomycetidae</taxon>
        <taxon>Onygenales</taxon>
        <taxon>Ajellomycetaceae</taxon>
        <taxon>Histoplasma</taxon>
    </lineage>
</organism>
<feature type="region of interest" description="Disordered" evidence="1">
    <location>
        <begin position="58"/>
        <end position="103"/>
    </location>
</feature>
<dbReference type="Pfam" id="PF13391">
    <property type="entry name" value="HNH_2"/>
    <property type="match status" value="1"/>
</dbReference>
<dbReference type="OMA" id="HIVPFAM"/>
<evidence type="ECO:0000313" key="4">
    <source>
        <dbReference type="Proteomes" id="UP000008142"/>
    </source>
</evidence>
<reference evidence="4" key="1">
    <citation type="submission" date="2008-07" db="EMBL/GenBank/DDBJ databases">
        <title>Annotation of Ajellomyces capsulatus strain H88.</title>
        <authorList>
            <person name="Champion M."/>
            <person name="Cuomo C."/>
            <person name="Ma L.-J."/>
            <person name="Henn M.R."/>
            <person name="Sil A."/>
            <person name="Goldman B."/>
            <person name="Young S.K."/>
            <person name="Kodira C.D."/>
            <person name="Zeng Q."/>
            <person name="Koehrsen M."/>
            <person name="Alvarado L."/>
            <person name="Berlin A."/>
            <person name="Borenstein D."/>
            <person name="Chen Z."/>
            <person name="Engels R."/>
            <person name="Freedman E."/>
            <person name="Gellesch M."/>
            <person name="Goldberg J."/>
            <person name="Griggs A."/>
            <person name="Gujja S."/>
            <person name="Heiman D."/>
            <person name="Hepburn T."/>
            <person name="Howarth C."/>
            <person name="Jen D."/>
            <person name="Larson L."/>
            <person name="Lewis B."/>
            <person name="Mehta T."/>
            <person name="Park D."/>
            <person name="Pearson M."/>
            <person name="Roberts A."/>
            <person name="Saif S."/>
            <person name="Shea T."/>
            <person name="Shenoy N."/>
            <person name="Sisk P."/>
            <person name="Stolte C."/>
            <person name="Sykes S."/>
            <person name="Walk T."/>
            <person name="White J."/>
            <person name="Yandava C."/>
            <person name="Klein B."/>
            <person name="McEwen J.G."/>
            <person name="Puccia R."/>
            <person name="Goldman G.H."/>
            <person name="Felipe M.S."/>
            <person name="Nino-Vega G."/>
            <person name="San-Blas G."/>
            <person name="Taylor J."/>
            <person name="Mendoza L."/>
            <person name="Galagan J."/>
            <person name="Nusbaum C."/>
            <person name="Birren B."/>
        </authorList>
    </citation>
    <scope>NUCLEOTIDE SEQUENCE [LARGE SCALE GENOMIC DNA]</scope>
    <source>
        <strain evidence="4">H88</strain>
    </source>
</reference>